<organism evidence="10 11">
    <name type="scientific">Calicophoron daubneyi</name>
    <name type="common">Rumen fluke</name>
    <name type="synonym">Paramphistomum daubneyi</name>
    <dbReference type="NCBI Taxonomy" id="300641"/>
    <lineage>
        <taxon>Eukaryota</taxon>
        <taxon>Metazoa</taxon>
        <taxon>Spiralia</taxon>
        <taxon>Lophotrochozoa</taxon>
        <taxon>Platyhelminthes</taxon>
        <taxon>Trematoda</taxon>
        <taxon>Digenea</taxon>
        <taxon>Plagiorchiida</taxon>
        <taxon>Pronocephalata</taxon>
        <taxon>Paramphistomoidea</taxon>
        <taxon>Paramphistomidae</taxon>
        <taxon>Calicophoron</taxon>
    </lineage>
</organism>
<evidence type="ECO:0000256" key="1">
    <source>
        <dbReference type="ARBA" id="ARBA00013160"/>
    </source>
</evidence>
<dbReference type="GO" id="GO:0004831">
    <property type="term" value="F:tyrosine-tRNA ligase activity"/>
    <property type="evidence" value="ECO:0007669"/>
    <property type="project" value="UniProtKB-EC"/>
</dbReference>
<dbReference type="InterPro" id="IPR002305">
    <property type="entry name" value="aa-tRNA-synth_Ic"/>
</dbReference>
<evidence type="ECO:0000256" key="3">
    <source>
        <dbReference type="ARBA" id="ARBA00022741"/>
    </source>
</evidence>
<keyword evidence="6 9" id="KW-0030">Aminoacyl-tRNA synthetase</keyword>
<dbReference type="EC" id="6.1.1.1" evidence="1 9"/>
<dbReference type="PANTHER" id="PTHR11766">
    <property type="entry name" value="TYROSYL-TRNA SYNTHETASE"/>
    <property type="match status" value="1"/>
</dbReference>
<reference evidence="10" key="1">
    <citation type="submission" date="2024-06" db="EMBL/GenBank/DDBJ databases">
        <authorList>
            <person name="Liu X."/>
            <person name="Lenzi L."/>
            <person name="Haldenby T S."/>
            <person name="Uol C."/>
        </authorList>
    </citation>
    <scope>NUCLEOTIDE SEQUENCE</scope>
</reference>
<keyword evidence="2 9" id="KW-0436">Ligase</keyword>
<gene>
    <name evidence="10" type="ORF">CDAUBV1_LOCUS12734</name>
</gene>
<dbReference type="GO" id="GO:0005524">
    <property type="term" value="F:ATP binding"/>
    <property type="evidence" value="ECO:0007669"/>
    <property type="project" value="UniProtKB-KW"/>
</dbReference>
<keyword evidence="3 9" id="KW-0547">Nucleotide-binding</keyword>
<evidence type="ECO:0000256" key="8">
    <source>
        <dbReference type="ARBA" id="ARBA00048248"/>
    </source>
</evidence>
<dbReference type="EMBL" id="CAXLJL010000478">
    <property type="protein sequence ID" value="CAL5138116.1"/>
    <property type="molecule type" value="Genomic_DNA"/>
</dbReference>
<evidence type="ECO:0000256" key="5">
    <source>
        <dbReference type="ARBA" id="ARBA00022917"/>
    </source>
</evidence>
<dbReference type="PANTHER" id="PTHR11766:SF0">
    <property type="entry name" value="TYROSINE--TRNA LIGASE, MITOCHONDRIAL"/>
    <property type="match status" value="1"/>
</dbReference>
<evidence type="ECO:0000256" key="4">
    <source>
        <dbReference type="ARBA" id="ARBA00022840"/>
    </source>
</evidence>
<dbReference type="Proteomes" id="UP001497525">
    <property type="component" value="Unassembled WGS sequence"/>
</dbReference>
<protein>
    <recommendedName>
        <fullName evidence="1 9">Tyrosine--tRNA ligase</fullName>
        <ecNumber evidence="1 9">6.1.1.1</ecNumber>
    </recommendedName>
    <alternativeName>
        <fullName evidence="7 9">Tyrosyl-tRNA synthetase</fullName>
    </alternativeName>
</protein>
<comment type="catalytic activity">
    <reaction evidence="8 9">
        <text>tRNA(Tyr) + L-tyrosine + ATP = L-tyrosyl-tRNA(Tyr) + AMP + diphosphate + H(+)</text>
        <dbReference type="Rhea" id="RHEA:10220"/>
        <dbReference type="Rhea" id="RHEA-COMP:9706"/>
        <dbReference type="Rhea" id="RHEA-COMP:9707"/>
        <dbReference type="ChEBI" id="CHEBI:15378"/>
        <dbReference type="ChEBI" id="CHEBI:30616"/>
        <dbReference type="ChEBI" id="CHEBI:33019"/>
        <dbReference type="ChEBI" id="CHEBI:58315"/>
        <dbReference type="ChEBI" id="CHEBI:78442"/>
        <dbReference type="ChEBI" id="CHEBI:78536"/>
        <dbReference type="ChEBI" id="CHEBI:456215"/>
        <dbReference type="EC" id="6.1.1.1"/>
    </reaction>
</comment>
<evidence type="ECO:0000313" key="11">
    <source>
        <dbReference type="Proteomes" id="UP001497525"/>
    </source>
</evidence>
<dbReference type="NCBIfam" id="TIGR00234">
    <property type="entry name" value="tyrS"/>
    <property type="match status" value="1"/>
</dbReference>
<proteinExistence type="inferred from homology"/>
<evidence type="ECO:0000256" key="2">
    <source>
        <dbReference type="ARBA" id="ARBA00022598"/>
    </source>
</evidence>
<name>A0AAV2TQ63_CALDB</name>
<evidence type="ECO:0000313" key="10">
    <source>
        <dbReference type="EMBL" id="CAL5138116.1"/>
    </source>
</evidence>
<dbReference type="Pfam" id="PF00579">
    <property type="entry name" value="tRNA-synt_1b"/>
    <property type="match status" value="1"/>
</dbReference>
<dbReference type="InterPro" id="IPR014729">
    <property type="entry name" value="Rossmann-like_a/b/a_fold"/>
</dbReference>
<dbReference type="GO" id="GO:0005739">
    <property type="term" value="C:mitochondrion"/>
    <property type="evidence" value="ECO:0007669"/>
    <property type="project" value="TreeGrafter"/>
</dbReference>
<evidence type="ECO:0000256" key="6">
    <source>
        <dbReference type="ARBA" id="ARBA00023146"/>
    </source>
</evidence>
<dbReference type="PRINTS" id="PR01040">
    <property type="entry name" value="TRNASYNTHTYR"/>
</dbReference>
<evidence type="ECO:0000256" key="9">
    <source>
        <dbReference type="RuleBase" id="RU361234"/>
    </source>
</evidence>
<dbReference type="InterPro" id="IPR002307">
    <property type="entry name" value="Tyr-tRNA-ligase"/>
</dbReference>
<dbReference type="GO" id="GO:0005829">
    <property type="term" value="C:cytosol"/>
    <property type="evidence" value="ECO:0007669"/>
    <property type="project" value="TreeGrafter"/>
</dbReference>
<comment type="caution">
    <text evidence="10">The sequence shown here is derived from an EMBL/GenBank/DDBJ whole genome shotgun (WGS) entry which is preliminary data.</text>
</comment>
<keyword evidence="4 9" id="KW-0067">ATP-binding</keyword>
<dbReference type="Gene3D" id="1.10.240.10">
    <property type="entry name" value="Tyrosyl-Transfer RNA Synthetase"/>
    <property type="match status" value="1"/>
</dbReference>
<dbReference type="Gene3D" id="3.40.50.620">
    <property type="entry name" value="HUPs"/>
    <property type="match status" value="1"/>
</dbReference>
<sequence length="531" mass="59466">MLKGTRGLHLLRCLFGRISSPRRYHKQSSISDFIQEGYFADLLPRRSEKHLREIELSEKFAVYLGIDPSSDSLQLGNLVALVGLLRCHISGKDVIAVIGDGTVPIGDPADRLTKRLLKSLDQYEVNTLSIKRQLETIMKNYWQQFVPNFNVHVSNSLTILNNRQWLDKINCLPFITGTATHFRMPELLEKESVKLRLRSGNGMDLSEFLYPIIQAIDFLHLFRNFGCLMQIGGQDQLGNIQCGLDLIYRSQKQHAFGLTVPLLTSPSGEKLGKTSGGIQSDANAIWLSKEKLRPYSFYQRILNLPDAYVSARILQQLTFLSAVEINELLQAHKESPDGRSAQKRLAEELTLLVHGADALQASQLATRIFFPKSKGATAYNRKSSELTSLEVITSDLTATERNFLMQCLSPTASLLPVINVSHFDGEITLTEFEGLLSQTGSYPSSIDALKSCAHKGITFNDMIICKPGTSLEEIMQRNLPAGCHSELNATKRHTLFGSSFHNALKRQDPATGLCILKIGKHDHWFVMTRRP</sequence>
<dbReference type="SUPFAM" id="SSF52374">
    <property type="entry name" value="Nucleotidylyl transferase"/>
    <property type="match status" value="1"/>
</dbReference>
<dbReference type="InterPro" id="IPR024088">
    <property type="entry name" value="Tyr-tRNA-ligase_bac-type"/>
</dbReference>
<dbReference type="AlphaFoldDB" id="A0AAV2TQ63"/>
<accession>A0AAV2TQ63</accession>
<evidence type="ECO:0000256" key="7">
    <source>
        <dbReference type="ARBA" id="ARBA00033323"/>
    </source>
</evidence>
<comment type="similarity">
    <text evidence="9">Belongs to the class-I aminoacyl-tRNA synthetase family.</text>
</comment>
<keyword evidence="5 9" id="KW-0648">Protein biosynthesis</keyword>
<dbReference type="GO" id="GO:0006437">
    <property type="term" value="P:tyrosyl-tRNA aminoacylation"/>
    <property type="evidence" value="ECO:0007669"/>
    <property type="project" value="InterPro"/>
</dbReference>